<dbReference type="AlphaFoldDB" id="A0A4P9VJ11"/>
<comment type="caution">
    <text evidence="2">The sequence shown here is derived from an EMBL/GenBank/DDBJ whole genome shotgun (WGS) entry which is preliminary data.</text>
</comment>
<dbReference type="EMBL" id="NDXW01000001">
    <property type="protein sequence ID" value="RDH43193.1"/>
    <property type="molecule type" value="Genomic_DNA"/>
</dbReference>
<keyword evidence="3" id="KW-1185">Reference proteome</keyword>
<dbReference type="RefSeq" id="WP_094786559.1">
    <property type="nucleotide sequence ID" value="NZ_NDXW01000001.1"/>
</dbReference>
<keyword evidence="1" id="KW-1133">Transmembrane helix</keyword>
<keyword evidence="1" id="KW-0812">Transmembrane</keyword>
<evidence type="ECO:0000313" key="2">
    <source>
        <dbReference type="EMBL" id="RDH43193.1"/>
    </source>
</evidence>
<accession>A0A4P9VJ11</accession>
<evidence type="ECO:0000313" key="3">
    <source>
        <dbReference type="Proteomes" id="UP000257039"/>
    </source>
</evidence>
<dbReference type="Proteomes" id="UP000257039">
    <property type="component" value="Unassembled WGS sequence"/>
</dbReference>
<organism evidence="2 3">
    <name type="scientific">Zooshikella ganghwensis</name>
    <dbReference type="NCBI Taxonomy" id="202772"/>
    <lineage>
        <taxon>Bacteria</taxon>
        <taxon>Pseudomonadati</taxon>
        <taxon>Pseudomonadota</taxon>
        <taxon>Gammaproteobacteria</taxon>
        <taxon>Oceanospirillales</taxon>
        <taxon>Zooshikellaceae</taxon>
        <taxon>Zooshikella</taxon>
    </lineage>
</organism>
<proteinExistence type="predicted"/>
<protein>
    <submittedName>
        <fullName evidence="2">Uncharacterized protein</fullName>
    </submittedName>
</protein>
<reference evidence="2 3" key="1">
    <citation type="submission" date="2017-04" db="EMBL/GenBank/DDBJ databases">
        <title>Draft genome sequence of Zooshikella ganghwensis VG4 isolated from Red Sea sediments.</title>
        <authorList>
            <person name="Rehman Z."/>
            <person name="Alam I."/>
            <person name="Kamau A."/>
            <person name="Bajic V."/>
            <person name="Leiknes T."/>
        </authorList>
    </citation>
    <scope>NUCLEOTIDE SEQUENCE [LARGE SCALE GENOMIC DNA]</scope>
    <source>
        <strain evidence="2 3">VG4</strain>
    </source>
</reference>
<name>A0A4P9VJ11_9GAMM</name>
<sequence>MSDMEEKDELKSLGLNNIYTVVRNGWKTIVVTAVMSVLVCGLYLVFRDSVYEARVVLGKPLESDILELKKVEFTL</sequence>
<gene>
    <name evidence="2" type="ORF">B9G39_06935</name>
</gene>
<feature type="transmembrane region" description="Helical" evidence="1">
    <location>
        <begin position="25"/>
        <end position="46"/>
    </location>
</feature>
<evidence type="ECO:0000256" key="1">
    <source>
        <dbReference type="SAM" id="Phobius"/>
    </source>
</evidence>
<keyword evidence="1" id="KW-0472">Membrane</keyword>